<organism evidence="2 3">
    <name type="scientific">Pteropus alecto</name>
    <name type="common">Black flying fox</name>
    <dbReference type="NCBI Taxonomy" id="9402"/>
    <lineage>
        <taxon>Eukaryota</taxon>
        <taxon>Metazoa</taxon>
        <taxon>Chordata</taxon>
        <taxon>Craniata</taxon>
        <taxon>Vertebrata</taxon>
        <taxon>Euteleostomi</taxon>
        <taxon>Mammalia</taxon>
        <taxon>Eutheria</taxon>
        <taxon>Laurasiatheria</taxon>
        <taxon>Chiroptera</taxon>
        <taxon>Yinpterochiroptera</taxon>
        <taxon>Pteropodoidea</taxon>
        <taxon>Pteropodidae</taxon>
        <taxon>Pteropodinae</taxon>
        <taxon>Pteropus</taxon>
    </lineage>
</organism>
<protein>
    <submittedName>
        <fullName evidence="2">Uncharacterized protein</fullName>
    </submittedName>
</protein>
<dbReference type="AlphaFoldDB" id="L5KQN7"/>
<dbReference type="InParanoid" id="L5KQN7"/>
<proteinExistence type="predicted"/>
<evidence type="ECO:0000256" key="1">
    <source>
        <dbReference type="SAM" id="MobiDB-lite"/>
    </source>
</evidence>
<gene>
    <name evidence="2" type="ORF">PAL_GLEAN10002301</name>
</gene>
<feature type="compositionally biased region" description="Pro residues" evidence="1">
    <location>
        <begin position="1"/>
        <end position="10"/>
    </location>
</feature>
<evidence type="ECO:0000313" key="3">
    <source>
        <dbReference type="Proteomes" id="UP000010552"/>
    </source>
</evidence>
<feature type="region of interest" description="Disordered" evidence="1">
    <location>
        <begin position="1"/>
        <end position="191"/>
    </location>
</feature>
<name>L5KQN7_PTEAL</name>
<reference evidence="3" key="1">
    <citation type="journal article" date="2013" name="Science">
        <title>Comparative analysis of bat genomes provides insight into the evolution of flight and immunity.</title>
        <authorList>
            <person name="Zhang G."/>
            <person name="Cowled C."/>
            <person name="Shi Z."/>
            <person name="Huang Z."/>
            <person name="Bishop-Lilly K.A."/>
            <person name="Fang X."/>
            <person name="Wynne J.W."/>
            <person name="Xiong Z."/>
            <person name="Baker M.L."/>
            <person name="Zhao W."/>
            <person name="Tachedjian M."/>
            <person name="Zhu Y."/>
            <person name="Zhou P."/>
            <person name="Jiang X."/>
            <person name="Ng J."/>
            <person name="Yang L."/>
            <person name="Wu L."/>
            <person name="Xiao J."/>
            <person name="Feng Y."/>
            <person name="Chen Y."/>
            <person name="Sun X."/>
            <person name="Zhang Y."/>
            <person name="Marsh G.A."/>
            <person name="Crameri G."/>
            <person name="Broder C.C."/>
            <person name="Frey K.G."/>
            <person name="Wang L.F."/>
            <person name="Wang J."/>
        </authorList>
    </citation>
    <scope>NUCLEOTIDE SEQUENCE [LARGE SCALE GENOMIC DNA]</scope>
</reference>
<dbReference type="EMBL" id="KB030634">
    <property type="protein sequence ID" value="ELK13053.1"/>
    <property type="molecule type" value="Genomic_DNA"/>
</dbReference>
<feature type="compositionally biased region" description="Polar residues" evidence="1">
    <location>
        <begin position="32"/>
        <end position="42"/>
    </location>
</feature>
<feature type="compositionally biased region" description="Polar residues" evidence="1">
    <location>
        <begin position="158"/>
        <end position="168"/>
    </location>
</feature>
<dbReference type="Proteomes" id="UP000010552">
    <property type="component" value="Unassembled WGS sequence"/>
</dbReference>
<accession>L5KQN7</accession>
<keyword evidence="3" id="KW-1185">Reference proteome</keyword>
<sequence>MQSEPAPPPVRGCSRAAKDSQNPAEGERGTGQPRTNAKPSNEQRQRLSPRPQWPVRQGCGEPAPRPPEDRARLCQGKRVPLCHTRGPVGFSEASTDQPGTREDMSVQTRHCPPRSEERSVPVRVSSGLLGAGSRARPRCPRLQGPRSSRFQPAPSASPRMSPQMNGLFQNVGERGQTASRVPEQLGSDPCS</sequence>
<evidence type="ECO:0000313" key="2">
    <source>
        <dbReference type="EMBL" id="ELK13053.1"/>
    </source>
</evidence>